<sequence>MRKTAEPNQKTIEHAEVGTVVFKKNPRSKRITLKVKTDGTILITLPKSVAYKTAEPILEEHIAWIKVQLEKAKVKQKKTALSYKSTYQIRNKTLQILPSDRDALRISNQEDRIEILCPQIWDLSKKEVQEQLQHLITEILRSEAKNYLPERTEDLASQKGILINTIRVKKVKTRWGSCSSKSNINLSLYLMLLPDDLIDYVILHELAHIKHQNHSAAFWNHLEDLLPRAKALDKQLNAYRIPFL</sequence>
<feature type="domain" description="YgjP-like metallopeptidase" evidence="1">
    <location>
        <begin position="29"/>
        <end position="238"/>
    </location>
</feature>
<dbReference type="PANTHER" id="PTHR30399">
    <property type="entry name" value="UNCHARACTERIZED PROTEIN YGJP"/>
    <property type="match status" value="1"/>
</dbReference>
<evidence type="ECO:0000313" key="2">
    <source>
        <dbReference type="EMBL" id="CAA6827406.1"/>
    </source>
</evidence>
<dbReference type="InterPro" id="IPR053136">
    <property type="entry name" value="UTP_pyrophosphatase-like"/>
</dbReference>
<dbReference type="InterPro" id="IPR002725">
    <property type="entry name" value="YgjP-like_metallopeptidase"/>
</dbReference>
<accession>A0A6S6UH71</accession>
<dbReference type="CDD" id="cd07344">
    <property type="entry name" value="M48_yhfN_like"/>
    <property type="match status" value="1"/>
</dbReference>
<name>A0A6S6UH71_9BACT</name>
<proteinExistence type="predicted"/>
<reference evidence="2" key="1">
    <citation type="submission" date="2020-01" db="EMBL/GenBank/DDBJ databases">
        <authorList>
            <person name="Meier V. D."/>
            <person name="Meier V D."/>
        </authorList>
    </citation>
    <scope>NUCLEOTIDE SEQUENCE</scope>
    <source>
        <strain evidence="2">HLG_WM_MAG_10</strain>
    </source>
</reference>
<dbReference type="EMBL" id="CACVAQ010000400">
    <property type="protein sequence ID" value="CAA6827406.1"/>
    <property type="molecule type" value="Genomic_DNA"/>
</dbReference>
<organism evidence="2">
    <name type="scientific">uncultured Aureispira sp</name>
    <dbReference type="NCBI Taxonomy" id="1331704"/>
    <lineage>
        <taxon>Bacteria</taxon>
        <taxon>Pseudomonadati</taxon>
        <taxon>Bacteroidota</taxon>
        <taxon>Saprospiria</taxon>
        <taxon>Saprospirales</taxon>
        <taxon>Saprospiraceae</taxon>
        <taxon>Aureispira</taxon>
        <taxon>environmental samples</taxon>
    </lineage>
</organism>
<protein>
    <submittedName>
        <fullName evidence="2">M48 family peptidase</fullName>
    </submittedName>
</protein>
<evidence type="ECO:0000259" key="1">
    <source>
        <dbReference type="Pfam" id="PF01863"/>
    </source>
</evidence>
<dbReference type="Pfam" id="PF01863">
    <property type="entry name" value="YgjP-like"/>
    <property type="match status" value="1"/>
</dbReference>
<dbReference type="PANTHER" id="PTHR30399:SF1">
    <property type="entry name" value="UTP PYROPHOSPHATASE"/>
    <property type="match status" value="1"/>
</dbReference>
<gene>
    <name evidence="2" type="ORF">HELGO_WM52757</name>
</gene>
<dbReference type="Gene3D" id="3.30.2010.10">
    <property type="entry name" value="Metalloproteases ('zincins'), catalytic domain"/>
    <property type="match status" value="1"/>
</dbReference>
<dbReference type="AlphaFoldDB" id="A0A6S6UH71"/>